<gene>
    <name evidence="4" type="ORF">ACH5RR_026882</name>
</gene>
<evidence type="ECO:0000313" key="5">
    <source>
        <dbReference type="Proteomes" id="UP001630127"/>
    </source>
</evidence>
<dbReference type="PANTHER" id="PTHR11926">
    <property type="entry name" value="GLUCOSYL/GLUCURONOSYL TRANSFERASES"/>
    <property type="match status" value="1"/>
</dbReference>
<protein>
    <recommendedName>
        <fullName evidence="6">UDP-glycosyltransferase</fullName>
    </recommendedName>
</protein>
<evidence type="ECO:0000256" key="1">
    <source>
        <dbReference type="ARBA" id="ARBA00009995"/>
    </source>
</evidence>
<reference evidence="4 5" key="1">
    <citation type="submission" date="2024-11" db="EMBL/GenBank/DDBJ databases">
        <title>A near-complete genome assembly of Cinchona calisaya.</title>
        <authorList>
            <person name="Lian D.C."/>
            <person name="Zhao X.W."/>
            <person name="Wei L."/>
        </authorList>
    </citation>
    <scope>NUCLEOTIDE SEQUENCE [LARGE SCALE GENOMIC DNA]</scope>
    <source>
        <tissue evidence="4">Nenye</tissue>
    </source>
</reference>
<dbReference type="SUPFAM" id="SSF53756">
    <property type="entry name" value="UDP-Glycosyltransferase/glycogen phosphorylase"/>
    <property type="match status" value="1"/>
</dbReference>
<organism evidence="4 5">
    <name type="scientific">Cinchona calisaya</name>
    <dbReference type="NCBI Taxonomy" id="153742"/>
    <lineage>
        <taxon>Eukaryota</taxon>
        <taxon>Viridiplantae</taxon>
        <taxon>Streptophyta</taxon>
        <taxon>Embryophyta</taxon>
        <taxon>Tracheophyta</taxon>
        <taxon>Spermatophyta</taxon>
        <taxon>Magnoliopsida</taxon>
        <taxon>eudicotyledons</taxon>
        <taxon>Gunneridae</taxon>
        <taxon>Pentapetalae</taxon>
        <taxon>asterids</taxon>
        <taxon>lamiids</taxon>
        <taxon>Gentianales</taxon>
        <taxon>Rubiaceae</taxon>
        <taxon>Cinchonoideae</taxon>
        <taxon>Cinchoneae</taxon>
        <taxon>Cinchona</taxon>
    </lineage>
</organism>
<dbReference type="Pfam" id="PF00201">
    <property type="entry name" value="UDPGT"/>
    <property type="match status" value="1"/>
</dbReference>
<keyword evidence="3" id="KW-0328">Glycosyltransferase</keyword>
<sequence>MTPEQLSEFAWGLANSKQNFVWVLRPDLVLGDSAILPTEFLEETKERGMFASWCPQEEVLSHPSVGGFLTHTGWNSTIESISYGVPMICWPFFSDQLTNCWYCCTKWGNGMEIDKMLRGMKLKVLLES</sequence>
<dbReference type="GO" id="GO:0016757">
    <property type="term" value="F:glycosyltransferase activity"/>
    <property type="evidence" value="ECO:0007669"/>
    <property type="project" value="UniProtKB-KW"/>
</dbReference>
<proteinExistence type="inferred from homology"/>
<accession>A0ABD2Z752</accession>
<evidence type="ECO:0008006" key="6">
    <source>
        <dbReference type="Google" id="ProtNLM"/>
    </source>
</evidence>
<evidence type="ECO:0000256" key="2">
    <source>
        <dbReference type="ARBA" id="ARBA00022679"/>
    </source>
</evidence>
<comment type="similarity">
    <text evidence="1 3">Belongs to the UDP-glycosyltransferase family.</text>
</comment>
<keyword evidence="5" id="KW-1185">Reference proteome</keyword>
<evidence type="ECO:0000313" key="4">
    <source>
        <dbReference type="EMBL" id="KAL3514165.1"/>
    </source>
</evidence>
<dbReference type="Gene3D" id="3.40.50.2000">
    <property type="entry name" value="Glycogen Phosphorylase B"/>
    <property type="match status" value="1"/>
</dbReference>
<dbReference type="InterPro" id="IPR002213">
    <property type="entry name" value="UDP_glucos_trans"/>
</dbReference>
<dbReference type="Proteomes" id="UP001630127">
    <property type="component" value="Unassembled WGS sequence"/>
</dbReference>
<comment type="caution">
    <text evidence="4">The sequence shown here is derived from an EMBL/GenBank/DDBJ whole genome shotgun (WGS) entry which is preliminary data.</text>
</comment>
<dbReference type="PANTHER" id="PTHR11926:SF774">
    <property type="entry name" value="UDP-GLYCOSYLTRANSFERASE 85A1-RELATED"/>
    <property type="match status" value="1"/>
</dbReference>
<dbReference type="EMBL" id="JBJUIK010000011">
    <property type="protein sequence ID" value="KAL3514165.1"/>
    <property type="molecule type" value="Genomic_DNA"/>
</dbReference>
<name>A0ABD2Z752_9GENT</name>
<dbReference type="InterPro" id="IPR035595">
    <property type="entry name" value="UDP_glycos_trans_CS"/>
</dbReference>
<dbReference type="PROSITE" id="PS00375">
    <property type="entry name" value="UDPGT"/>
    <property type="match status" value="1"/>
</dbReference>
<keyword evidence="2 3" id="KW-0808">Transferase</keyword>
<dbReference type="CDD" id="cd03784">
    <property type="entry name" value="GT1_Gtf-like"/>
    <property type="match status" value="1"/>
</dbReference>
<evidence type="ECO:0000256" key="3">
    <source>
        <dbReference type="RuleBase" id="RU003718"/>
    </source>
</evidence>
<dbReference type="AlphaFoldDB" id="A0ABD2Z752"/>